<dbReference type="PANTHER" id="PTHR31383:SF2">
    <property type="entry name" value="OXIDATIVE STRESS-RESPONSIVE SERINE-RICH PROTEIN 1"/>
    <property type="match status" value="1"/>
</dbReference>
<evidence type="ECO:0000313" key="7">
    <source>
        <dbReference type="Proteomes" id="UP000002280"/>
    </source>
</evidence>
<dbReference type="Ensembl" id="ENSMODT00000071578.1">
    <property type="protein sequence ID" value="ENSMODP00000055241.1"/>
    <property type="gene ID" value="ENSMODG00000045010.1"/>
</dbReference>
<dbReference type="Bgee" id="ENSMODG00000045010">
    <property type="expression patterns" value="Expressed in spermatocyte and 2 other cell types or tissues"/>
</dbReference>
<evidence type="ECO:0000256" key="5">
    <source>
        <dbReference type="SAM" id="MobiDB-lite"/>
    </source>
</evidence>
<reference evidence="6" key="3">
    <citation type="submission" date="2025-09" db="UniProtKB">
        <authorList>
            <consortium name="Ensembl"/>
        </authorList>
    </citation>
    <scope>IDENTIFICATION</scope>
</reference>
<sequence length="278" mass="30407">MKPEAKDEETTCTTSLFIGELANVGALVKTATVETKAKTLCLSKGSWHSSTRKTSRAVVRTQCHRCSKSPVSSCSKVYTLHYQACIFLPPGGLETKVQVTVLTTVVAMGPIHKFSTRDFTISSPSEANHTQAAKKDPLGIKAPYSASEGKTKQDSLDAALTTQANLKTSNLSDYQLVSKLNLGKPLCMCRQGVVPFSGLQKIPSLSTRMKIHSEELLKDDSQSFLPYGSPHSCSTWNITCIFPRTCPIWWKFSAPDSNKGTLIYIFQPIMSQNISFCG</sequence>
<reference evidence="6 7" key="1">
    <citation type="journal article" date="2007" name="Nature">
        <title>Genome of the marsupial Monodelphis domestica reveals innovation in non-coding sequences.</title>
        <authorList>
            <person name="Mikkelsen T.S."/>
            <person name="Wakefield M.J."/>
            <person name="Aken B."/>
            <person name="Amemiya C.T."/>
            <person name="Chang J.L."/>
            <person name="Duke S."/>
            <person name="Garber M."/>
            <person name="Gentles A.J."/>
            <person name="Goodstadt L."/>
            <person name="Heger A."/>
            <person name="Jurka J."/>
            <person name="Kamal M."/>
            <person name="Mauceli E."/>
            <person name="Searle S.M."/>
            <person name="Sharpe T."/>
            <person name="Baker M.L."/>
            <person name="Batzer M.A."/>
            <person name="Benos P.V."/>
            <person name="Belov K."/>
            <person name="Clamp M."/>
            <person name="Cook A."/>
            <person name="Cuff J."/>
            <person name="Das R."/>
            <person name="Davidow L."/>
            <person name="Deakin J.E."/>
            <person name="Fazzari M.J."/>
            <person name="Glass J.L."/>
            <person name="Grabherr M."/>
            <person name="Greally J.M."/>
            <person name="Gu W."/>
            <person name="Hore T.A."/>
            <person name="Huttley G.A."/>
            <person name="Kleber M."/>
            <person name="Jirtle R.L."/>
            <person name="Koina E."/>
            <person name="Lee J.T."/>
            <person name="Mahony S."/>
            <person name="Marra M.A."/>
            <person name="Miller R.D."/>
            <person name="Nicholls R.D."/>
            <person name="Oda M."/>
            <person name="Papenfuss A.T."/>
            <person name="Parra Z.E."/>
            <person name="Pollock D.D."/>
            <person name="Ray D.A."/>
            <person name="Schein J.E."/>
            <person name="Speed T.P."/>
            <person name="Thompson K."/>
            <person name="VandeBerg J.L."/>
            <person name="Wade C.M."/>
            <person name="Walker J.A."/>
            <person name="Waters P.D."/>
            <person name="Webber C."/>
            <person name="Weidman J.R."/>
            <person name="Xie X."/>
            <person name="Zody M.C."/>
            <person name="Baldwin J."/>
            <person name="Abdouelleil A."/>
            <person name="Abdulkadir J."/>
            <person name="Abebe A."/>
            <person name="Abera B."/>
            <person name="Abreu J."/>
            <person name="Acer S.C."/>
            <person name="Aftuck L."/>
            <person name="Alexander A."/>
            <person name="An P."/>
            <person name="Anderson E."/>
            <person name="Anderson S."/>
            <person name="Arachi H."/>
            <person name="Azer M."/>
            <person name="Bachantsang P."/>
            <person name="Barry A."/>
            <person name="Bayul T."/>
            <person name="Berlin A."/>
            <person name="Bessette D."/>
            <person name="Bloom T."/>
            <person name="Bloom T."/>
            <person name="Boguslavskiy L."/>
            <person name="Bonnet C."/>
            <person name="Boukhgalter B."/>
            <person name="Bourzgui I."/>
            <person name="Brown A."/>
            <person name="Cahill P."/>
            <person name="Channer S."/>
            <person name="Cheshatsang Y."/>
            <person name="Chuda L."/>
            <person name="Citroen M."/>
            <person name="Collymore A."/>
            <person name="Cooke P."/>
            <person name="Costello M."/>
            <person name="D'Aco K."/>
            <person name="Daza R."/>
            <person name="De Haan G."/>
            <person name="DeGray S."/>
            <person name="DeMaso C."/>
            <person name="Dhargay N."/>
            <person name="Dooley K."/>
            <person name="Dooley E."/>
            <person name="Doricent M."/>
            <person name="Dorje P."/>
            <person name="Dorjee K."/>
            <person name="Dupes A."/>
            <person name="Elong R."/>
            <person name="Falk J."/>
            <person name="Farina A."/>
            <person name="Faro S."/>
            <person name="Ferguson D."/>
            <person name="Fisher S."/>
            <person name="Foley C.D."/>
            <person name="Franke A."/>
            <person name="Friedrich D."/>
            <person name="Gadbois L."/>
            <person name="Gearin G."/>
            <person name="Gearin C.R."/>
            <person name="Giannoukos G."/>
            <person name="Goode T."/>
            <person name="Graham J."/>
            <person name="Grandbois E."/>
            <person name="Grewal S."/>
            <person name="Gyaltsen K."/>
            <person name="Hafez N."/>
            <person name="Hagos B."/>
            <person name="Hall J."/>
            <person name="Henson C."/>
            <person name="Hollinger A."/>
            <person name="Honan T."/>
            <person name="Huard M.D."/>
            <person name="Hughes L."/>
            <person name="Hurhula B."/>
            <person name="Husby M.E."/>
            <person name="Kamat A."/>
            <person name="Kanga B."/>
            <person name="Kashin S."/>
            <person name="Khazanovich D."/>
            <person name="Kisner P."/>
            <person name="Lance K."/>
            <person name="Lara M."/>
            <person name="Lee W."/>
            <person name="Lennon N."/>
            <person name="Letendre F."/>
            <person name="LeVine R."/>
            <person name="Lipovsky A."/>
            <person name="Liu X."/>
            <person name="Liu J."/>
            <person name="Liu S."/>
            <person name="Lokyitsang T."/>
            <person name="Lokyitsang Y."/>
            <person name="Lubonja R."/>
            <person name="Lui A."/>
            <person name="MacDonald P."/>
            <person name="Magnisalis V."/>
            <person name="Maru K."/>
            <person name="Matthews C."/>
            <person name="McCusker W."/>
            <person name="McDonough S."/>
            <person name="Mehta T."/>
            <person name="Meldrim J."/>
            <person name="Meneus L."/>
            <person name="Mihai O."/>
            <person name="Mihalev A."/>
            <person name="Mihova T."/>
            <person name="Mittelman R."/>
            <person name="Mlenga V."/>
            <person name="Montmayeur A."/>
            <person name="Mulrain L."/>
            <person name="Navidi A."/>
            <person name="Naylor J."/>
            <person name="Negash T."/>
            <person name="Nguyen T."/>
            <person name="Nguyen N."/>
            <person name="Nicol R."/>
            <person name="Norbu C."/>
            <person name="Norbu N."/>
            <person name="Novod N."/>
            <person name="O'Neill B."/>
            <person name="Osman S."/>
            <person name="Markiewicz E."/>
            <person name="Oyono O.L."/>
            <person name="Patti C."/>
            <person name="Phunkhang P."/>
            <person name="Pierre F."/>
            <person name="Priest M."/>
            <person name="Raghuraman S."/>
            <person name="Rege F."/>
            <person name="Reyes R."/>
            <person name="Rise C."/>
            <person name="Rogov P."/>
            <person name="Ross K."/>
            <person name="Ryan E."/>
            <person name="Settipalli S."/>
            <person name="Shea T."/>
            <person name="Sherpa N."/>
            <person name="Shi L."/>
            <person name="Shih D."/>
            <person name="Sparrow T."/>
            <person name="Spaulding J."/>
            <person name="Stalker J."/>
            <person name="Stange-Thomann N."/>
            <person name="Stavropoulos S."/>
            <person name="Stone C."/>
            <person name="Strader C."/>
            <person name="Tesfaye S."/>
            <person name="Thomson T."/>
            <person name="Thoulutsang Y."/>
            <person name="Thoulutsang D."/>
            <person name="Topham K."/>
            <person name="Topping I."/>
            <person name="Tsamla T."/>
            <person name="Vassiliev H."/>
            <person name="Vo A."/>
            <person name="Wangchuk T."/>
            <person name="Wangdi T."/>
            <person name="Weiand M."/>
            <person name="Wilkinson J."/>
            <person name="Wilson A."/>
            <person name="Yadav S."/>
            <person name="Young G."/>
            <person name="Yu Q."/>
            <person name="Zembek L."/>
            <person name="Zhong D."/>
            <person name="Zimmer A."/>
            <person name="Zwirko Z."/>
            <person name="Jaffe D.B."/>
            <person name="Alvarez P."/>
            <person name="Brockman W."/>
            <person name="Butler J."/>
            <person name="Chin C."/>
            <person name="Gnerre S."/>
            <person name="MacCallum I."/>
            <person name="Graves J.A."/>
            <person name="Ponting C.P."/>
            <person name="Breen M."/>
            <person name="Samollow P.B."/>
            <person name="Lander E.S."/>
            <person name="Lindblad-Toh K."/>
        </authorList>
    </citation>
    <scope>NUCLEOTIDE SEQUENCE [LARGE SCALE GENOMIC DNA]</scope>
</reference>
<dbReference type="InParanoid" id="A0A5F8H7R0"/>
<proteinExistence type="predicted"/>
<reference evidence="6" key="2">
    <citation type="submission" date="2025-08" db="UniProtKB">
        <authorList>
            <consortium name="Ensembl"/>
        </authorList>
    </citation>
    <scope>IDENTIFICATION</scope>
</reference>
<evidence type="ECO:0000256" key="1">
    <source>
        <dbReference type="ARBA" id="ARBA00015005"/>
    </source>
</evidence>
<feature type="compositionally biased region" description="Polar residues" evidence="5">
    <location>
        <begin position="122"/>
        <end position="131"/>
    </location>
</feature>
<protein>
    <recommendedName>
        <fullName evidence="1">Oxidative stress-responsive serine-rich protein 1</fullName>
    </recommendedName>
    <alternativeName>
        <fullName evidence="4">Oxidative stress-responsive protein 1</fullName>
    </alternativeName>
    <alternativeName>
        <fullName evidence="3">Peroxide-inducible transcript 1 protein</fullName>
    </alternativeName>
</protein>
<keyword evidence="7" id="KW-1185">Reference proteome</keyword>
<dbReference type="GO" id="GO:0070301">
    <property type="term" value="P:cellular response to hydrogen peroxide"/>
    <property type="evidence" value="ECO:0000318"/>
    <property type="project" value="GO_Central"/>
</dbReference>
<evidence type="ECO:0000256" key="2">
    <source>
        <dbReference type="ARBA" id="ARBA00022553"/>
    </source>
</evidence>
<dbReference type="Pfam" id="PF05604">
    <property type="entry name" value="DUF776"/>
    <property type="match status" value="1"/>
</dbReference>
<evidence type="ECO:0000256" key="3">
    <source>
        <dbReference type="ARBA" id="ARBA00029721"/>
    </source>
</evidence>
<dbReference type="AlphaFoldDB" id="A0A5F8H7R0"/>
<evidence type="ECO:0000313" key="6">
    <source>
        <dbReference type="Ensembl" id="ENSMODP00000055241.1"/>
    </source>
</evidence>
<evidence type="ECO:0000256" key="4">
    <source>
        <dbReference type="ARBA" id="ARBA00031405"/>
    </source>
</evidence>
<organism evidence="6 7">
    <name type="scientific">Monodelphis domestica</name>
    <name type="common">Gray short-tailed opossum</name>
    <dbReference type="NCBI Taxonomy" id="13616"/>
    <lineage>
        <taxon>Eukaryota</taxon>
        <taxon>Metazoa</taxon>
        <taxon>Chordata</taxon>
        <taxon>Craniata</taxon>
        <taxon>Vertebrata</taxon>
        <taxon>Euteleostomi</taxon>
        <taxon>Mammalia</taxon>
        <taxon>Metatheria</taxon>
        <taxon>Didelphimorphia</taxon>
        <taxon>Didelphidae</taxon>
        <taxon>Monodelphis</taxon>
    </lineage>
</organism>
<dbReference type="Proteomes" id="UP000002280">
    <property type="component" value="Chromosome 8"/>
</dbReference>
<name>A0A5F8H7R0_MONDO</name>
<keyword evidence="2" id="KW-0597">Phosphoprotein</keyword>
<dbReference type="InterPro" id="IPR008494">
    <property type="entry name" value="DUF776"/>
</dbReference>
<accession>A0A5F8H7R0</accession>
<dbReference type="STRING" id="13616.ENSMODP00000055241"/>
<feature type="region of interest" description="Disordered" evidence="5">
    <location>
        <begin position="122"/>
        <end position="146"/>
    </location>
</feature>
<dbReference type="PANTHER" id="PTHR31383">
    <property type="entry name" value="OXIDATIVE STRESS-RESPONSE SERINE-RICH PROTEIN 1"/>
    <property type="match status" value="1"/>
</dbReference>